<comment type="subcellular location">
    <subcellularLocation>
        <location evidence="1">Membrane</location>
        <topology evidence="1">Multi-pass membrane protein</topology>
    </subcellularLocation>
</comment>
<feature type="domain" description="SLC12A transporter C-terminal" evidence="8">
    <location>
        <begin position="612"/>
        <end position="1048"/>
    </location>
</feature>
<feature type="domain" description="SLC12A transporter C-terminal" evidence="8">
    <location>
        <begin position="1049"/>
        <end position="1092"/>
    </location>
</feature>
<keyword evidence="3 6" id="KW-1133">Transmembrane helix</keyword>
<dbReference type="InterPro" id="IPR018491">
    <property type="entry name" value="SLC12_C"/>
</dbReference>
<feature type="transmembrane region" description="Helical" evidence="6">
    <location>
        <begin position="112"/>
        <end position="136"/>
    </location>
</feature>
<dbReference type="Pfam" id="PF00324">
    <property type="entry name" value="AA_permease"/>
    <property type="match status" value="2"/>
</dbReference>
<dbReference type="InterPro" id="IPR004842">
    <property type="entry name" value="SLC12A_fam"/>
</dbReference>
<evidence type="ECO:0000256" key="1">
    <source>
        <dbReference type="ARBA" id="ARBA00004141"/>
    </source>
</evidence>
<feature type="compositionally biased region" description="Low complexity" evidence="5">
    <location>
        <begin position="772"/>
        <end position="787"/>
    </location>
</feature>
<accession>A0A7R9IWP6</accession>
<feature type="domain" description="Amino acid permease/ SLC12A" evidence="7">
    <location>
        <begin position="487"/>
        <end position="603"/>
    </location>
</feature>
<feature type="transmembrane region" description="Helical" evidence="6">
    <location>
        <begin position="272"/>
        <end position="295"/>
    </location>
</feature>
<dbReference type="GO" id="GO:0055075">
    <property type="term" value="P:potassium ion homeostasis"/>
    <property type="evidence" value="ECO:0007669"/>
    <property type="project" value="TreeGrafter"/>
</dbReference>
<dbReference type="Gene3D" id="1.20.1740.10">
    <property type="entry name" value="Amino acid/polyamine transporter I"/>
    <property type="match status" value="1"/>
</dbReference>
<evidence type="ECO:0000259" key="7">
    <source>
        <dbReference type="Pfam" id="PF00324"/>
    </source>
</evidence>
<dbReference type="FunFam" id="1.20.1740.10:FF:000022">
    <property type="entry name" value="Bumetanide-sensitive na-k-cl cotransport protein"/>
    <property type="match status" value="1"/>
</dbReference>
<proteinExistence type="predicted"/>
<dbReference type="Pfam" id="PF03522">
    <property type="entry name" value="SLC12"/>
    <property type="match status" value="2"/>
</dbReference>
<dbReference type="GO" id="GO:0016020">
    <property type="term" value="C:membrane"/>
    <property type="evidence" value="ECO:0007669"/>
    <property type="project" value="UniProtKB-SubCell"/>
</dbReference>
<feature type="transmembrane region" description="Helical" evidence="6">
    <location>
        <begin position="60"/>
        <end position="91"/>
    </location>
</feature>
<feature type="compositionally biased region" description="Basic and acidic residues" evidence="5">
    <location>
        <begin position="811"/>
        <end position="828"/>
    </location>
</feature>
<dbReference type="GO" id="GO:0006884">
    <property type="term" value="P:cell volume homeostasis"/>
    <property type="evidence" value="ECO:0007669"/>
    <property type="project" value="TreeGrafter"/>
</dbReference>
<name>A0A7R9IWP6_TIMCA</name>
<evidence type="ECO:0000259" key="8">
    <source>
        <dbReference type="Pfam" id="PF03522"/>
    </source>
</evidence>
<evidence type="ECO:0000256" key="2">
    <source>
        <dbReference type="ARBA" id="ARBA00022692"/>
    </source>
</evidence>
<dbReference type="GO" id="GO:0055064">
    <property type="term" value="P:chloride ion homeostasis"/>
    <property type="evidence" value="ECO:0007669"/>
    <property type="project" value="TreeGrafter"/>
</dbReference>
<dbReference type="PANTHER" id="PTHR11827">
    <property type="entry name" value="SOLUTE CARRIER FAMILY 12, CATION COTRANSPORTERS"/>
    <property type="match status" value="1"/>
</dbReference>
<evidence type="ECO:0000313" key="9">
    <source>
        <dbReference type="EMBL" id="CAD7568324.1"/>
    </source>
</evidence>
<evidence type="ECO:0000256" key="3">
    <source>
        <dbReference type="ARBA" id="ARBA00022989"/>
    </source>
</evidence>
<feature type="region of interest" description="Disordered" evidence="5">
    <location>
        <begin position="766"/>
        <end position="799"/>
    </location>
</feature>
<feature type="transmembrane region" description="Helical" evidence="6">
    <location>
        <begin position="339"/>
        <end position="359"/>
    </location>
</feature>
<dbReference type="PANTHER" id="PTHR11827:SF103">
    <property type="entry name" value="SODIUM CHLORIDE COTRANSPORTER 69, ISOFORM E"/>
    <property type="match status" value="1"/>
</dbReference>
<evidence type="ECO:0000256" key="5">
    <source>
        <dbReference type="SAM" id="MobiDB-lite"/>
    </source>
</evidence>
<keyword evidence="4 6" id="KW-0472">Membrane</keyword>
<dbReference type="AlphaFoldDB" id="A0A7R9IWP6"/>
<dbReference type="GO" id="GO:0055078">
    <property type="term" value="P:sodium ion homeostasis"/>
    <property type="evidence" value="ECO:0007669"/>
    <property type="project" value="TreeGrafter"/>
</dbReference>
<reference evidence="9" key="1">
    <citation type="submission" date="2020-11" db="EMBL/GenBank/DDBJ databases">
        <authorList>
            <person name="Tran Van P."/>
        </authorList>
    </citation>
    <scope>NUCLEOTIDE SEQUENCE</scope>
</reference>
<protein>
    <submittedName>
        <fullName evidence="9">(California timema) hypothetical protein</fullName>
    </submittedName>
</protein>
<feature type="domain" description="Amino acid permease/ SLC12A" evidence="7">
    <location>
        <begin position="34"/>
        <end position="406"/>
    </location>
</feature>
<feature type="region of interest" description="Disordered" evidence="5">
    <location>
        <begin position="811"/>
        <end position="841"/>
    </location>
</feature>
<gene>
    <name evidence="9" type="ORF">TCMB3V08_LOCUS1093</name>
</gene>
<evidence type="ECO:0000256" key="4">
    <source>
        <dbReference type="ARBA" id="ARBA00023136"/>
    </source>
</evidence>
<feature type="transmembrane region" description="Helical" evidence="6">
    <location>
        <begin position="35"/>
        <end position="54"/>
    </location>
</feature>
<organism evidence="9">
    <name type="scientific">Timema californicum</name>
    <name type="common">California timema</name>
    <name type="synonym">Walking stick</name>
    <dbReference type="NCBI Taxonomy" id="61474"/>
    <lineage>
        <taxon>Eukaryota</taxon>
        <taxon>Metazoa</taxon>
        <taxon>Ecdysozoa</taxon>
        <taxon>Arthropoda</taxon>
        <taxon>Hexapoda</taxon>
        <taxon>Insecta</taxon>
        <taxon>Pterygota</taxon>
        <taxon>Neoptera</taxon>
        <taxon>Polyneoptera</taxon>
        <taxon>Phasmatodea</taxon>
        <taxon>Timematodea</taxon>
        <taxon>Timematoidea</taxon>
        <taxon>Timematidae</taxon>
        <taxon>Timema</taxon>
    </lineage>
</organism>
<feature type="transmembrane region" description="Helical" evidence="6">
    <location>
        <begin position="525"/>
        <end position="558"/>
    </location>
</feature>
<feature type="transmembrane region" description="Helical" evidence="6">
    <location>
        <begin position="392"/>
        <end position="414"/>
    </location>
</feature>
<feature type="transmembrane region" description="Helical" evidence="6">
    <location>
        <begin position="238"/>
        <end position="260"/>
    </location>
</feature>
<dbReference type="GO" id="GO:0008511">
    <property type="term" value="F:sodium:potassium:chloride symporter activity"/>
    <property type="evidence" value="ECO:0007669"/>
    <property type="project" value="TreeGrafter"/>
</dbReference>
<evidence type="ECO:0000256" key="6">
    <source>
        <dbReference type="SAM" id="Phobius"/>
    </source>
</evidence>
<sequence length="1092" mass="120465">MYSYLREGKQQNAERGAEPIADPEGVLKFGWIKGVLVRNLLNIWGVMLFLRLSWVVGEAGIGLGVVLILATSVVTTITALSMAAISTNGIIKGGGTYYMISRSLGPEFGGSIGLIFSLANAVACAMYVVGFCESITSLMETFSASIVDGQTNDRRIIGAVTIFVLLCIVVVGMEWEAKAQLFLLVILLVAIFDFIIGTFIGPQTELAQARGFVGFDLNVTNTNFFPDFRPKNGVNHDFFSVFSIFFPAATGILAGANISGDLKDPQASIPKGTLLSILITTLSYILMAVLCGATMHRDASGVVEELLDGSFTNCTDRRCLWGLQNDFQAVELVSAFGPLIYAGCFAATLSSALASLVSAPKVFQALCKDQLYPFITWFARGYGKNNEPVRGYVLTFFIAISFILIECDVTLYVLPALNCDPAVLTIEGRSVTVFPLASTGAGQCDVTLYVLPALNCDPAVLTIEGRSVTVFPLASTGAGRELDAIAPLISNFFLAAYALINFSTFHSSLAKSPGWRPKFQYYNMWLSLIGAALCVAVMFLISWATALVTLCVVLALYLIVAYSKPDVNWGSSTQAHIYKSALLSAQQLNNVEDHVKNYRPQLLVLSGLPSHRPPLIDFAYLLTKNNSLLVCGHIVKSAVAQRVRNVLTYKAHSWLRTHKIKGFYSHVDEVSFEEGARALMQATGVGKLRPNVLLMGYKGDWRECDREELSSYFYIMHKALDMYMAVAILRLQEGLDYSKVVADDDELTNGGVGVLIEKKVVQGSQESLPRNQSFSQLSQASSASDLSTPNSPNINKIRGVSTVPSAVEVDGDKPRTIAADKPRTIDKKDKKRKESKADMYRGPGGSLLTKDVLNNLTRFQRKQKKGTIDVWWLYDDGGLTLLLPYIINTRRNWSSCKLRVFALANKKDELDFEQRGMASLLAKFRIDYSDLKIIPDITKKPQDSTMSFFDSLIEDFKQTDEENEEDNLGITESELLATKDKTNRHLRLRELVLENSTDANLIVMTLPMPRKNVVSASLYMAWLETLTRDMPPFLLVRGNQTSVLTFYSTLPMPRKNVVSASLYMAWLETLTRDMPPFLLVRGNQTSVLTFYS</sequence>
<dbReference type="EMBL" id="OE179287">
    <property type="protein sequence ID" value="CAD7568324.1"/>
    <property type="molecule type" value="Genomic_DNA"/>
</dbReference>
<dbReference type="GO" id="GO:1990573">
    <property type="term" value="P:potassium ion import across plasma membrane"/>
    <property type="evidence" value="ECO:0007669"/>
    <property type="project" value="TreeGrafter"/>
</dbReference>
<keyword evidence="2 6" id="KW-0812">Transmembrane</keyword>
<feature type="transmembrane region" description="Helical" evidence="6">
    <location>
        <begin position="484"/>
        <end position="504"/>
    </location>
</feature>
<feature type="transmembrane region" description="Helical" evidence="6">
    <location>
        <begin position="156"/>
        <end position="174"/>
    </location>
</feature>
<feature type="transmembrane region" description="Helical" evidence="6">
    <location>
        <begin position="181"/>
        <end position="200"/>
    </location>
</feature>
<dbReference type="InterPro" id="IPR004841">
    <property type="entry name" value="AA-permease/SLC12A_dom"/>
</dbReference>